<dbReference type="AlphaFoldDB" id="A0A4Q8LFH6"/>
<feature type="domain" description="DUF4440" evidence="1">
    <location>
        <begin position="2"/>
        <end position="102"/>
    </location>
</feature>
<dbReference type="Gene3D" id="3.10.450.50">
    <property type="match status" value="1"/>
</dbReference>
<comment type="caution">
    <text evidence="2">The sequence shown here is derived from an EMBL/GenBank/DDBJ whole genome shotgun (WGS) entry which is preliminary data.</text>
</comment>
<name>A0A4Q8LFH6_9GAMM</name>
<organism evidence="2 3">
    <name type="scientific">Pseudoxanthomonas winnipegensis</name>
    <dbReference type="NCBI Taxonomy" id="2480810"/>
    <lineage>
        <taxon>Bacteria</taxon>
        <taxon>Pseudomonadati</taxon>
        <taxon>Pseudomonadota</taxon>
        <taxon>Gammaproteobacteria</taxon>
        <taxon>Lysobacterales</taxon>
        <taxon>Lysobacteraceae</taxon>
        <taxon>Pseudoxanthomonas</taxon>
    </lineage>
</organism>
<sequence>MAQERALLTAQVRASAARLQALLAEDFVEFGASGRRYTRQDIVAELAQESDQTRYSADTFECVELAPGLVQLRYVSRREDAAGVRLARRSSLWRQETAGWRMVFHQGTPLPDALDAG</sequence>
<dbReference type="SUPFAM" id="SSF54427">
    <property type="entry name" value="NTF2-like"/>
    <property type="match status" value="1"/>
</dbReference>
<dbReference type="InterPro" id="IPR027843">
    <property type="entry name" value="DUF4440"/>
</dbReference>
<evidence type="ECO:0000313" key="3">
    <source>
        <dbReference type="Proteomes" id="UP000291286"/>
    </source>
</evidence>
<reference evidence="2 3" key="1">
    <citation type="submission" date="2019-02" db="EMBL/GenBank/DDBJ databases">
        <title>WGS of Pseudoxanthomonas species novum from clinical isolates.</title>
        <authorList>
            <person name="Bernier A.-M."/>
            <person name="Bernard K."/>
            <person name="Vachon A."/>
        </authorList>
    </citation>
    <scope>NUCLEOTIDE SEQUENCE [LARGE SCALE GENOMIC DNA]</scope>
    <source>
        <strain evidence="2 3">NML171202</strain>
    </source>
</reference>
<dbReference type="InterPro" id="IPR032710">
    <property type="entry name" value="NTF2-like_dom_sf"/>
</dbReference>
<dbReference type="Pfam" id="PF14534">
    <property type="entry name" value="DUF4440"/>
    <property type="match status" value="1"/>
</dbReference>
<gene>
    <name evidence="2" type="ORF">EA661_14750</name>
</gene>
<dbReference type="EMBL" id="SHMB01000006">
    <property type="protein sequence ID" value="TAA27465.1"/>
    <property type="molecule type" value="Genomic_DNA"/>
</dbReference>
<proteinExistence type="predicted"/>
<protein>
    <submittedName>
        <fullName evidence="2">Nuclear transport factor 2 family protein</fullName>
    </submittedName>
</protein>
<evidence type="ECO:0000259" key="1">
    <source>
        <dbReference type="Pfam" id="PF14534"/>
    </source>
</evidence>
<accession>A0A4Q8LFH6</accession>
<dbReference type="Proteomes" id="UP000291286">
    <property type="component" value="Unassembled WGS sequence"/>
</dbReference>
<evidence type="ECO:0000313" key="2">
    <source>
        <dbReference type="EMBL" id="TAA27465.1"/>
    </source>
</evidence>